<feature type="compositionally biased region" description="Polar residues" evidence="1">
    <location>
        <begin position="66"/>
        <end position="83"/>
    </location>
</feature>
<feature type="region of interest" description="Disordered" evidence="1">
    <location>
        <begin position="65"/>
        <end position="95"/>
    </location>
</feature>
<evidence type="ECO:0008006" key="5">
    <source>
        <dbReference type="Google" id="ProtNLM"/>
    </source>
</evidence>
<feature type="signal peptide" evidence="2">
    <location>
        <begin position="1"/>
        <end position="19"/>
    </location>
</feature>
<proteinExistence type="predicted"/>
<keyword evidence="4" id="KW-1185">Reference proteome</keyword>
<evidence type="ECO:0000256" key="1">
    <source>
        <dbReference type="SAM" id="MobiDB-lite"/>
    </source>
</evidence>
<name>A0ABY6I7V4_STRPE</name>
<dbReference type="RefSeq" id="WP_264245053.1">
    <property type="nucleotide sequence ID" value="NZ_CP107567.1"/>
</dbReference>
<protein>
    <recommendedName>
        <fullName evidence="5">Secreted protein</fullName>
    </recommendedName>
</protein>
<evidence type="ECO:0000313" key="3">
    <source>
        <dbReference type="EMBL" id="UYQ63074.1"/>
    </source>
</evidence>
<feature type="chain" id="PRO_5046526061" description="Secreted protein" evidence="2">
    <location>
        <begin position="20"/>
        <end position="137"/>
    </location>
</feature>
<reference evidence="3" key="1">
    <citation type="submission" date="2022-10" db="EMBL/GenBank/DDBJ databases">
        <title>Cytochrome P450 Catalyzes Benzene Ring Formation in the Biosynthesis of Trialkyl-Substituted Aromatic Polyketides.</title>
        <authorList>
            <person name="Zhao E."/>
            <person name="Ge H."/>
        </authorList>
    </citation>
    <scope>NUCLEOTIDE SEQUENCE</scope>
    <source>
        <strain evidence="3">NA0869</strain>
    </source>
</reference>
<organism evidence="3 4">
    <name type="scientific">Streptomyces peucetius</name>
    <dbReference type="NCBI Taxonomy" id="1950"/>
    <lineage>
        <taxon>Bacteria</taxon>
        <taxon>Bacillati</taxon>
        <taxon>Actinomycetota</taxon>
        <taxon>Actinomycetes</taxon>
        <taxon>Kitasatosporales</taxon>
        <taxon>Streptomycetaceae</taxon>
        <taxon>Streptomyces</taxon>
    </lineage>
</organism>
<accession>A0ABY6I7V4</accession>
<sequence length="137" mass="14428">MKDAAVTVLGFAAMLAALAAWFLLNGSPGYKEPDHGSTAVCNDGTVLEPPWNSCGGEHDHLDHWTTAPSPRPGSSTATITPETPTVEAEPSVGPTPDICVDAHTRGVVPRDRWTPCGQLLGYFDDWATPPGAPAFPH</sequence>
<evidence type="ECO:0000256" key="2">
    <source>
        <dbReference type="SAM" id="SignalP"/>
    </source>
</evidence>
<dbReference type="EMBL" id="CP107567">
    <property type="protein sequence ID" value="UYQ63074.1"/>
    <property type="molecule type" value="Genomic_DNA"/>
</dbReference>
<keyword evidence="2" id="KW-0732">Signal</keyword>
<gene>
    <name evidence="3" type="ORF">OGH68_17325</name>
</gene>
<evidence type="ECO:0000313" key="4">
    <source>
        <dbReference type="Proteomes" id="UP001163878"/>
    </source>
</evidence>
<dbReference type="Proteomes" id="UP001163878">
    <property type="component" value="Chromosome"/>
</dbReference>